<dbReference type="AlphaFoldDB" id="A0A831TJL9"/>
<dbReference type="GO" id="GO:0071555">
    <property type="term" value="P:cell wall organization"/>
    <property type="evidence" value="ECO:0007669"/>
    <property type="project" value="TreeGrafter"/>
</dbReference>
<sequence>MHRPGGTSSRRIYLLYACFVLFAGAVGYRVFSFQVMQGPALAQRAEEFRYREDLVPAHRGDILDARGRVLATDVPADRISAIIQEVEDPRKTAQLLAPLIGRSEDDIFAALTQPDKEWVVLQRRLSSEASQRIRELNLPGIVLAPEPRRVYPMGSFAAQVIGFVNWEYAGAYGIEAAYDDVVGGVPGQLIGERDAAGNVIALGQSVWNPPRDGATLVLTIDSAVQRIAEQALREAVEEQEAAGGTIIVQDPKTGAILAMASLPSFDPNHFEDVEDPGLFGNPAVSAGYEPGSTFKIITMALGLDAGVVTPGTTVDGGAYRELPDGTRIYNALHQEFGIETMTEVLAHSSNVGAMFVADRLGAEAFYEGVRRFGFGEPTGIDLPAESGGIVHAPDSPLWSLTTFYTNAFGQGVTVTPIQLVNAVSAIANGGTLMRPYVVQEIRDDEKTTVTNPEPVRRVVRPETAKQLTDMLVQVLETEYRGKFDIPGYRVAAKTGTAEIPSPAGGYETGDGSTIASVVGFGPVEDPQFTVLVKIDRPKKSPWGERAAGPAFRKVFQELFLLYGIPPSQPAELDGGS</sequence>
<keyword evidence="2" id="KW-0378">Hydrolase</keyword>
<dbReference type="SUPFAM" id="SSF56519">
    <property type="entry name" value="Penicillin binding protein dimerisation domain"/>
    <property type="match status" value="1"/>
</dbReference>
<protein>
    <submittedName>
        <fullName evidence="7">Penicillin-binding protein 2</fullName>
    </submittedName>
</protein>
<proteinExistence type="predicted"/>
<evidence type="ECO:0000259" key="5">
    <source>
        <dbReference type="Pfam" id="PF00905"/>
    </source>
</evidence>
<dbReference type="Gene3D" id="3.40.710.10">
    <property type="entry name" value="DD-peptidase/beta-lactamase superfamily"/>
    <property type="match status" value="1"/>
</dbReference>
<feature type="domain" description="Penicillin-binding protein dimerisation" evidence="6">
    <location>
        <begin position="55"/>
        <end position="201"/>
    </location>
</feature>
<evidence type="ECO:0000313" key="7">
    <source>
        <dbReference type="EMBL" id="HEG92099.1"/>
    </source>
</evidence>
<evidence type="ECO:0000256" key="3">
    <source>
        <dbReference type="ARBA" id="ARBA00023136"/>
    </source>
</evidence>
<dbReference type="InterPro" id="IPR001460">
    <property type="entry name" value="PCN-bd_Tpept"/>
</dbReference>
<dbReference type="GO" id="GO:0004180">
    <property type="term" value="F:carboxypeptidase activity"/>
    <property type="evidence" value="ECO:0007669"/>
    <property type="project" value="UniProtKB-KW"/>
</dbReference>
<dbReference type="PANTHER" id="PTHR30627:SF1">
    <property type="entry name" value="PEPTIDOGLYCAN D,D-TRANSPEPTIDASE FTSI"/>
    <property type="match status" value="1"/>
</dbReference>
<evidence type="ECO:0000256" key="1">
    <source>
        <dbReference type="ARBA" id="ARBA00004370"/>
    </source>
</evidence>
<reference evidence="7" key="1">
    <citation type="journal article" date="2020" name="mSystems">
        <title>Genome- and Community-Level Interaction Insights into Carbon Utilization and Element Cycling Functions of Hydrothermarchaeota in Hydrothermal Sediment.</title>
        <authorList>
            <person name="Zhou Z."/>
            <person name="Liu Y."/>
            <person name="Xu W."/>
            <person name="Pan J."/>
            <person name="Luo Z.H."/>
            <person name="Li M."/>
        </authorList>
    </citation>
    <scope>NUCLEOTIDE SEQUENCE [LARGE SCALE GENOMIC DNA]</scope>
    <source>
        <strain evidence="7">SpSt-210</strain>
    </source>
</reference>
<dbReference type="InterPro" id="IPR005311">
    <property type="entry name" value="PBP_dimer"/>
</dbReference>
<keyword evidence="4" id="KW-0812">Transmembrane</keyword>
<dbReference type="GO" id="GO:0005886">
    <property type="term" value="C:plasma membrane"/>
    <property type="evidence" value="ECO:0007669"/>
    <property type="project" value="TreeGrafter"/>
</dbReference>
<gene>
    <name evidence="7" type="ORF">ENP34_11785</name>
</gene>
<dbReference type="Gene3D" id="3.30.450.330">
    <property type="match status" value="1"/>
</dbReference>
<feature type="transmembrane region" description="Helical" evidence="4">
    <location>
        <begin position="12"/>
        <end position="31"/>
    </location>
</feature>
<dbReference type="PANTHER" id="PTHR30627">
    <property type="entry name" value="PEPTIDOGLYCAN D,D-TRANSPEPTIDASE"/>
    <property type="match status" value="1"/>
</dbReference>
<dbReference type="GO" id="GO:0008658">
    <property type="term" value="F:penicillin binding"/>
    <property type="evidence" value="ECO:0007669"/>
    <property type="project" value="InterPro"/>
</dbReference>
<keyword evidence="4" id="KW-1133">Transmembrane helix</keyword>
<feature type="domain" description="Penicillin-binding protein transpeptidase" evidence="5">
    <location>
        <begin position="244"/>
        <end position="555"/>
    </location>
</feature>
<organism evidence="7">
    <name type="scientific">Thermorudis peleae</name>
    <dbReference type="NCBI Taxonomy" id="1382356"/>
    <lineage>
        <taxon>Bacteria</taxon>
        <taxon>Pseudomonadati</taxon>
        <taxon>Thermomicrobiota</taxon>
        <taxon>Thermomicrobia</taxon>
        <taxon>Thermomicrobia incertae sedis</taxon>
        <taxon>Thermorudis</taxon>
    </lineage>
</organism>
<comment type="caution">
    <text evidence="7">The sequence shown here is derived from an EMBL/GenBank/DDBJ whole genome shotgun (WGS) entry which is preliminary data.</text>
</comment>
<keyword evidence="2" id="KW-0121">Carboxypeptidase</keyword>
<dbReference type="SUPFAM" id="SSF56601">
    <property type="entry name" value="beta-lactamase/transpeptidase-like"/>
    <property type="match status" value="1"/>
</dbReference>
<dbReference type="Gene3D" id="3.90.1310.10">
    <property type="entry name" value="Penicillin-binding protein 2a (Domain 2)"/>
    <property type="match status" value="1"/>
</dbReference>
<dbReference type="InterPro" id="IPR036138">
    <property type="entry name" value="PBP_dimer_sf"/>
</dbReference>
<keyword evidence="3 4" id="KW-0472">Membrane</keyword>
<evidence type="ECO:0000256" key="2">
    <source>
        <dbReference type="ARBA" id="ARBA00022645"/>
    </source>
</evidence>
<comment type="subcellular location">
    <subcellularLocation>
        <location evidence="1">Membrane</location>
    </subcellularLocation>
</comment>
<evidence type="ECO:0000256" key="4">
    <source>
        <dbReference type="SAM" id="Phobius"/>
    </source>
</evidence>
<dbReference type="InterPro" id="IPR050515">
    <property type="entry name" value="Beta-lactam/transpept"/>
</dbReference>
<dbReference type="Pfam" id="PF00905">
    <property type="entry name" value="Transpeptidase"/>
    <property type="match status" value="1"/>
</dbReference>
<dbReference type="EMBL" id="DSIY01000275">
    <property type="protein sequence ID" value="HEG92099.1"/>
    <property type="molecule type" value="Genomic_DNA"/>
</dbReference>
<name>A0A831TJL9_9BACT</name>
<evidence type="ECO:0000259" key="6">
    <source>
        <dbReference type="Pfam" id="PF03717"/>
    </source>
</evidence>
<accession>A0A831TJL9</accession>
<dbReference type="Pfam" id="PF03717">
    <property type="entry name" value="PBP_dimer"/>
    <property type="match status" value="1"/>
</dbReference>
<keyword evidence="2" id="KW-0645">Protease</keyword>
<dbReference type="InterPro" id="IPR012338">
    <property type="entry name" value="Beta-lactam/transpept-like"/>
</dbReference>